<dbReference type="FunFam" id="3.30.710.10:FF:000159">
    <property type="entry name" value="Speckle-type POZ protein B"/>
    <property type="match status" value="1"/>
</dbReference>
<protein>
    <submittedName>
        <fullName evidence="2">Speckle-type POZ protein</fullName>
    </submittedName>
</protein>
<organism evidence="2">
    <name type="scientific">Culex pipiens</name>
    <name type="common">House mosquito</name>
    <dbReference type="NCBI Taxonomy" id="7175"/>
    <lineage>
        <taxon>Eukaryota</taxon>
        <taxon>Metazoa</taxon>
        <taxon>Ecdysozoa</taxon>
        <taxon>Arthropoda</taxon>
        <taxon>Hexapoda</taxon>
        <taxon>Insecta</taxon>
        <taxon>Pterygota</taxon>
        <taxon>Neoptera</taxon>
        <taxon>Endopterygota</taxon>
        <taxon>Diptera</taxon>
        <taxon>Nematocera</taxon>
        <taxon>Culicoidea</taxon>
        <taxon>Culicidae</taxon>
        <taxon>Culicinae</taxon>
        <taxon>Culicini</taxon>
        <taxon>Culex</taxon>
        <taxon>Culex</taxon>
    </lineage>
</organism>
<dbReference type="InterPro" id="IPR011333">
    <property type="entry name" value="SKP1/BTB/POZ_sf"/>
</dbReference>
<dbReference type="SUPFAM" id="SSF54695">
    <property type="entry name" value="POZ domain"/>
    <property type="match status" value="1"/>
</dbReference>
<dbReference type="EMBL" id="HBUE01085600">
    <property type="protein sequence ID" value="CAG6479542.1"/>
    <property type="molecule type" value="Transcribed_RNA"/>
</dbReference>
<dbReference type="EMBL" id="HBUE01203455">
    <property type="protein sequence ID" value="CAG6530856.1"/>
    <property type="molecule type" value="Transcribed_RNA"/>
</dbReference>
<proteinExistence type="predicted"/>
<dbReference type="EMBL" id="HBUE01309671">
    <property type="protein sequence ID" value="CAG6582697.1"/>
    <property type="molecule type" value="Transcribed_RNA"/>
</dbReference>
<evidence type="ECO:0000313" key="2">
    <source>
        <dbReference type="EMBL" id="CAG6530856.1"/>
    </source>
</evidence>
<evidence type="ECO:0000259" key="1">
    <source>
        <dbReference type="PROSITE" id="PS50097"/>
    </source>
</evidence>
<dbReference type="PANTHER" id="PTHR24413">
    <property type="entry name" value="SPECKLE-TYPE POZ PROTEIN"/>
    <property type="match status" value="1"/>
</dbReference>
<dbReference type="AlphaFoldDB" id="A0A8D8MJC9"/>
<name>A0A8D8MJC9_CULPI</name>
<accession>A0A8D8MJC9</accession>
<dbReference type="PROSITE" id="PS50097">
    <property type="entry name" value="BTB"/>
    <property type="match status" value="1"/>
</dbReference>
<dbReference type="Pfam" id="PF00651">
    <property type="entry name" value="BTB"/>
    <property type="match status" value="1"/>
</dbReference>
<reference evidence="2" key="1">
    <citation type="submission" date="2021-05" db="EMBL/GenBank/DDBJ databases">
        <authorList>
            <person name="Alioto T."/>
            <person name="Alioto T."/>
            <person name="Gomez Garrido J."/>
        </authorList>
    </citation>
    <scope>NUCLEOTIDE SEQUENCE</scope>
</reference>
<dbReference type="SMART" id="SM00225">
    <property type="entry name" value="BTB"/>
    <property type="match status" value="1"/>
</dbReference>
<dbReference type="Gene3D" id="1.25.40.420">
    <property type="match status" value="1"/>
</dbReference>
<dbReference type="Gene3D" id="3.30.710.10">
    <property type="entry name" value="Potassium Channel Kv1.1, Chain A"/>
    <property type="match status" value="1"/>
</dbReference>
<dbReference type="InterPro" id="IPR000210">
    <property type="entry name" value="BTB/POZ_dom"/>
</dbReference>
<sequence>MEQTCTTTMKTTSFSHVWIVQNYSSIAPNMPLRSMEFTSVSPQSRQPVSWYYMLELLKDFYTKKTRNQQICQPQDSYYNSSLNNKANVLAIEAFTGSTYISRSRLHANIAPQFYIGSKYSISGIVEANSEIGECIQIDRPTVQSNCVKNDTLTLTFECTLYEEILKGDPRQQAQAQQIPDSLLVSHLDELFTKNKFSDVTMIIGKKQFRAHKAILAVRSPVFAAMFEHDMQESKENTVKIADIRAEVFQEVLRFIYTGKVQDMDQLARALLIAADKYSLDTLKSKCSEHLGSRLSVATATATLELADKYNAGALKQQAIKFISKHVKQLNPADWKEVLTNNFDVAAEIIAQMVKEK</sequence>
<feature type="domain" description="BTB" evidence="1">
    <location>
        <begin position="197"/>
        <end position="264"/>
    </location>
</feature>